<proteinExistence type="predicted"/>
<dbReference type="RefSeq" id="XP_007722491.1">
    <property type="nucleotide sequence ID" value="XM_007724301.1"/>
</dbReference>
<dbReference type="EMBL" id="AMWN01000003">
    <property type="protein sequence ID" value="EXJ90297.1"/>
    <property type="molecule type" value="Genomic_DNA"/>
</dbReference>
<evidence type="ECO:0008006" key="3">
    <source>
        <dbReference type="Google" id="ProtNLM"/>
    </source>
</evidence>
<dbReference type="SUPFAM" id="SSF55729">
    <property type="entry name" value="Acyl-CoA N-acyltransferases (Nat)"/>
    <property type="match status" value="1"/>
</dbReference>
<dbReference type="Proteomes" id="UP000019484">
    <property type="component" value="Unassembled WGS sequence"/>
</dbReference>
<gene>
    <name evidence="1" type="ORF">A1O1_03396</name>
</gene>
<evidence type="ECO:0000313" key="2">
    <source>
        <dbReference type="Proteomes" id="UP000019484"/>
    </source>
</evidence>
<name>W9YBR2_9EURO</name>
<reference evidence="1 2" key="1">
    <citation type="submission" date="2013-03" db="EMBL/GenBank/DDBJ databases">
        <title>The Genome Sequence of Capronia coronata CBS 617.96.</title>
        <authorList>
            <consortium name="The Broad Institute Genomics Platform"/>
            <person name="Cuomo C."/>
            <person name="de Hoog S."/>
            <person name="Gorbushina A."/>
            <person name="Walker B."/>
            <person name="Young S.K."/>
            <person name="Zeng Q."/>
            <person name="Gargeya S."/>
            <person name="Fitzgerald M."/>
            <person name="Haas B."/>
            <person name="Abouelleil A."/>
            <person name="Allen A.W."/>
            <person name="Alvarado L."/>
            <person name="Arachchi H.M."/>
            <person name="Berlin A.M."/>
            <person name="Chapman S.B."/>
            <person name="Gainer-Dewar J."/>
            <person name="Goldberg J."/>
            <person name="Griggs A."/>
            <person name="Gujja S."/>
            <person name="Hansen M."/>
            <person name="Howarth C."/>
            <person name="Imamovic A."/>
            <person name="Ireland A."/>
            <person name="Larimer J."/>
            <person name="McCowan C."/>
            <person name="Murphy C."/>
            <person name="Pearson M."/>
            <person name="Poon T.W."/>
            <person name="Priest M."/>
            <person name="Roberts A."/>
            <person name="Saif S."/>
            <person name="Shea T."/>
            <person name="Sisk P."/>
            <person name="Sykes S."/>
            <person name="Wortman J."/>
            <person name="Nusbaum C."/>
            <person name="Birren B."/>
        </authorList>
    </citation>
    <scope>NUCLEOTIDE SEQUENCE [LARGE SCALE GENOMIC DNA]</scope>
    <source>
        <strain evidence="1 2">CBS 617.96</strain>
    </source>
</reference>
<evidence type="ECO:0000313" key="1">
    <source>
        <dbReference type="EMBL" id="EXJ90297.1"/>
    </source>
</evidence>
<dbReference type="HOGENOM" id="CLU_1651931_0_0_1"/>
<comment type="caution">
    <text evidence="1">The sequence shown here is derived from an EMBL/GenBank/DDBJ whole genome shotgun (WGS) entry which is preliminary data.</text>
</comment>
<organism evidence="1 2">
    <name type="scientific">Capronia coronata CBS 617.96</name>
    <dbReference type="NCBI Taxonomy" id="1182541"/>
    <lineage>
        <taxon>Eukaryota</taxon>
        <taxon>Fungi</taxon>
        <taxon>Dikarya</taxon>
        <taxon>Ascomycota</taxon>
        <taxon>Pezizomycotina</taxon>
        <taxon>Eurotiomycetes</taxon>
        <taxon>Chaetothyriomycetidae</taxon>
        <taxon>Chaetothyriales</taxon>
        <taxon>Herpotrichiellaceae</taxon>
        <taxon>Capronia</taxon>
    </lineage>
</organism>
<dbReference type="STRING" id="1182541.W9YBR2"/>
<accession>W9YBR2</accession>
<dbReference type="AlphaFoldDB" id="W9YBR2"/>
<dbReference type="OrthoDB" id="410198at2759"/>
<sequence>MRKDGQGDGNAIVRYEHLVIRDLVLLPLPLTKAEGAKCDGRIVDHVVLKYNPVTTYEKGCSLATDEIDIAATPIEIPTSAHRKLHGYWNARVEEALDSHFSGLCCFEVRELATLAPSHLRRGIANKLLAWIFLVSRRIDVSVVLAATPLGYPFYLQLGFC</sequence>
<protein>
    <recommendedName>
        <fullName evidence="3">N-acetyltransferase domain-containing protein</fullName>
    </recommendedName>
</protein>
<keyword evidence="2" id="KW-1185">Reference proteome</keyword>
<dbReference type="GeneID" id="19158290"/>
<dbReference type="InterPro" id="IPR016181">
    <property type="entry name" value="Acyl_CoA_acyltransferase"/>
</dbReference>